<dbReference type="EMBL" id="JAUSVX010000010">
    <property type="protein sequence ID" value="MDQ0471828.1"/>
    <property type="molecule type" value="Genomic_DNA"/>
</dbReference>
<evidence type="ECO:0000256" key="2">
    <source>
        <dbReference type="ARBA" id="ARBA00022643"/>
    </source>
</evidence>
<comment type="similarity">
    <text evidence="5">Belongs to the NtaA/SnaA/DszA monooxygenase family.</text>
</comment>
<keyword evidence="3 7" id="KW-0560">Oxidoreductase</keyword>
<feature type="domain" description="Luciferase-like" evidence="6">
    <location>
        <begin position="23"/>
        <end position="387"/>
    </location>
</feature>
<dbReference type="InterPro" id="IPR011251">
    <property type="entry name" value="Luciferase-like_dom"/>
</dbReference>
<evidence type="ECO:0000313" key="7">
    <source>
        <dbReference type="EMBL" id="MDQ0471828.1"/>
    </source>
</evidence>
<dbReference type="InterPro" id="IPR036661">
    <property type="entry name" value="Luciferase-like_sf"/>
</dbReference>
<dbReference type="InterPro" id="IPR016215">
    <property type="entry name" value="NTA_MOA"/>
</dbReference>
<proteinExistence type="inferred from homology"/>
<reference evidence="7 8" key="1">
    <citation type="submission" date="2023-07" db="EMBL/GenBank/DDBJ databases">
        <title>Genomic Encyclopedia of Type Strains, Phase IV (KMG-IV): sequencing the most valuable type-strain genomes for metagenomic binning, comparative biology and taxonomic classification.</title>
        <authorList>
            <person name="Goeker M."/>
        </authorList>
    </citation>
    <scope>NUCLEOTIDE SEQUENCE [LARGE SCALE GENOMIC DNA]</scope>
    <source>
        <strain evidence="7 8">DSM 19619</strain>
    </source>
</reference>
<dbReference type="PIRSF" id="PIRSF000337">
    <property type="entry name" value="NTA_MOA"/>
    <property type="match status" value="1"/>
</dbReference>
<name>A0ABU0JC23_9HYPH</name>
<protein>
    <submittedName>
        <fullName evidence="7">Alkanesulfonate monooxygenase</fullName>
        <ecNumber evidence="7">1.14.14.5</ecNumber>
    </submittedName>
</protein>
<accession>A0ABU0JC23</accession>
<evidence type="ECO:0000256" key="3">
    <source>
        <dbReference type="ARBA" id="ARBA00023002"/>
    </source>
</evidence>
<evidence type="ECO:0000313" key="8">
    <source>
        <dbReference type="Proteomes" id="UP001242480"/>
    </source>
</evidence>
<evidence type="ECO:0000256" key="5">
    <source>
        <dbReference type="ARBA" id="ARBA00033748"/>
    </source>
</evidence>
<evidence type="ECO:0000259" key="6">
    <source>
        <dbReference type="Pfam" id="PF00296"/>
    </source>
</evidence>
<dbReference type="Gene3D" id="3.20.20.30">
    <property type="entry name" value="Luciferase-like domain"/>
    <property type="match status" value="1"/>
</dbReference>
<evidence type="ECO:0000256" key="4">
    <source>
        <dbReference type="ARBA" id="ARBA00023033"/>
    </source>
</evidence>
<gene>
    <name evidence="7" type="ORF">QO011_004855</name>
</gene>
<dbReference type="GO" id="GO:0008726">
    <property type="term" value="F:alkanesulfonate monooxygenase activity"/>
    <property type="evidence" value="ECO:0007669"/>
    <property type="project" value="UniProtKB-EC"/>
</dbReference>
<sequence>MTHPRRLKLGLSFYPSGYHVAGWRFPGAVPDGGVNLRHHVDMARAAEAACFDFFFLADTNAIWDESLEAVSQTTWSAKFEPLTVLSALAMVTSRIGLIGTASTTYNDPFSLARRFASLDHISGGRAGWNLVTSASGLEAANFSRERHPRHADRYALAREFVAVVTGLWDGFEDDAYLFDQASGVCFDPAKVRRLDHQGEAFQVRGPLHLPRPVQGRPVMVQAGLSEAGRELAAETGEVLFTAQSELPVAKAFYDDVKARVVRHGRAPEALSIMPGVVTVVAGSRAEAEDEIATLDRLLLPAAGLAFLSGLIGDTDLSAFPLDQPLPPLPATEGPKGRQSFVLAAAQRQGLTLRQLYRSIALTSGHRLVYGAPVDVADQLEEWHAAGACDGYNIAPAHMPGGFERFASQVVPELQRRGLVQRAYAGTTLRDNLGLARPPARRRAPEAAP</sequence>
<dbReference type="NCBIfam" id="TIGR03860">
    <property type="entry name" value="FMN_nitrolo"/>
    <property type="match status" value="1"/>
</dbReference>
<dbReference type="InterPro" id="IPR051260">
    <property type="entry name" value="Diverse_substr_monoxygenases"/>
</dbReference>
<comment type="caution">
    <text evidence="7">The sequence shown here is derived from an EMBL/GenBank/DDBJ whole genome shotgun (WGS) entry which is preliminary data.</text>
</comment>
<keyword evidence="1" id="KW-0285">Flavoprotein</keyword>
<organism evidence="7 8">
    <name type="scientific">Labrys wisconsinensis</name>
    <dbReference type="NCBI Taxonomy" id="425677"/>
    <lineage>
        <taxon>Bacteria</taxon>
        <taxon>Pseudomonadati</taxon>
        <taxon>Pseudomonadota</taxon>
        <taxon>Alphaproteobacteria</taxon>
        <taxon>Hyphomicrobiales</taxon>
        <taxon>Xanthobacteraceae</taxon>
        <taxon>Labrys</taxon>
    </lineage>
</organism>
<evidence type="ECO:0000256" key="1">
    <source>
        <dbReference type="ARBA" id="ARBA00022630"/>
    </source>
</evidence>
<keyword evidence="2" id="KW-0288">FMN</keyword>
<dbReference type="PANTHER" id="PTHR30011:SF16">
    <property type="entry name" value="C2H2 FINGER DOMAIN TRANSCRIPTION FACTOR (EUROFUNG)-RELATED"/>
    <property type="match status" value="1"/>
</dbReference>
<keyword evidence="8" id="KW-1185">Reference proteome</keyword>
<dbReference type="CDD" id="cd01095">
    <property type="entry name" value="Nitrilotriacetate_monoxgenase"/>
    <property type="match status" value="1"/>
</dbReference>
<dbReference type="Proteomes" id="UP001242480">
    <property type="component" value="Unassembled WGS sequence"/>
</dbReference>
<dbReference type="RefSeq" id="WP_307277629.1">
    <property type="nucleotide sequence ID" value="NZ_JAUSVX010000010.1"/>
</dbReference>
<dbReference type="Pfam" id="PF00296">
    <property type="entry name" value="Bac_luciferase"/>
    <property type="match status" value="1"/>
</dbReference>
<dbReference type="EC" id="1.14.14.5" evidence="7"/>
<dbReference type="SUPFAM" id="SSF51679">
    <property type="entry name" value="Bacterial luciferase-like"/>
    <property type="match status" value="1"/>
</dbReference>
<dbReference type="PANTHER" id="PTHR30011">
    <property type="entry name" value="ALKANESULFONATE MONOOXYGENASE-RELATED"/>
    <property type="match status" value="1"/>
</dbReference>
<keyword evidence="4 7" id="KW-0503">Monooxygenase</keyword>